<evidence type="ECO:0000256" key="8">
    <source>
        <dbReference type="ARBA" id="ARBA00022840"/>
    </source>
</evidence>
<comment type="catalytic activity">
    <reaction evidence="10">
        <text>N(tele)-phospho-L-histidyl/L-threonyl-[pyruvate, phosphate dikinase] + ADP = N(tele)-phospho-L-histidyl/O-phospho-L-threonyl-[pyruvate, phosphate dikinase] + AMP + H(+)</text>
        <dbReference type="Rhea" id="RHEA:43692"/>
        <dbReference type="Rhea" id="RHEA-COMP:10650"/>
        <dbReference type="Rhea" id="RHEA-COMP:10651"/>
        <dbReference type="ChEBI" id="CHEBI:15378"/>
        <dbReference type="ChEBI" id="CHEBI:30013"/>
        <dbReference type="ChEBI" id="CHEBI:61977"/>
        <dbReference type="ChEBI" id="CHEBI:83586"/>
        <dbReference type="ChEBI" id="CHEBI:456215"/>
        <dbReference type="ChEBI" id="CHEBI:456216"/>
        <dbReference type="EC" id="2.7.11.32"/>
    </reaction>
</comment>
<dbReference type="Gene3D" id="3.50.30.10">
    <property type="entry name" value="Phosphohistidine domain"/>
    <property type="match status" value="1"/>
</dbReference>
<dbReference type="Pfam" id="PF03618">
    <property type="entry name" value="Kinase-PPPase"/>
    <property type="match status" value="1"/>
</dbReference>
<dbReference type="HAMAP" id="MF_00921">
    <property type="entry name" value="PDRP"/>
    <property type="match status" value="1"/>
</dbReference>
<keyword evidence="15" id="KW-1185">Reference proteome</keyword>
<dbReference type="SUPFAM" id="SSF52009">
    <property type="entry name" value="Phosphohistidine domain"/>
    <property type="match status" value="1"/>
</dbReference>
<dbReference type="InterPro" id="IPR040442">
    <property type="entry name" value="Pyrv_kinase-like_dom_sf"/>
</dbReference>
<name>A0ABU0B1W4_9FIRM</name>
<dbReference type="InterPro" id="IPR005177">
    <property type="entry name" value="Kinase-pyrophosphorylase"/>
</dbReference>
<keyword evidence="4 10" id="KW-0808">Transferase</keyword>
<dbReference type="NCBIfam" id="NF003742">
    <property type="entry name" value="PRK05339.1"/>
    <property type="match status" value="1"/>
</dbReference>
<feature type="binding site" evidence="10">
    <location>
        <begin position="145"/>
        <end position="152"/>
    </location>
    <ligand>
        <name>ADP</name>
        <dbReference type="ChEBI" id="CHEBI:456216"/>
    </ligand>
</feature>
<feature type="domain" description="PEP-utilising enzyme mobile" evidence="11">
    <location>
        <begin position="685"/>
        <end position="766"/>
    </location>
</feature>
<evidence type="ECO:0000256" key="7">
    <source>
        <dbReference type="ARBA" id="ARBA00022777"/>
    </source>
</evidence>
<keyword evidence="14" id="KW-0670">Pyruvate</keyword>
<dbReference type="InterPro" id="IPR010121">
    <property type="entry name" value="Pyruvate_phosphate_dikinase"/>
</dbReference>
<dbReference type="InterPro" id="IPR013815">
    <property type="entry name" value="ATP_grasp_subdomain_1"/>
</dbReference>
<dbReference type="PROSITE" id="PS00742">
    <property type="entry name" value="PEP_ENZYMES_2"/>
    <property type="match status" value="1"/>
</dbReference>
<dbReference type="Pfam" id="PF00391">
    <property type="entry name" value="PEP-utilizers"/>
    <property type="match status" value="1"/>
</dbReference>
<proteinExistence type="inferred from homology"/>
<dbReference type="EC" id="2.7.4.27" evidence="10"/>
<gene>
    <name evidence="14" type="ORF">J2Z49_001820</name>
</gene>
<feature type="domain" description="Pyruvate phosphate dikinase AMP/ATP-binding" evidence="12">
    <location>
        <begin position="284"/>
        <end position="319"/>
    </location>
</feature>
<accession>A0ABU0B1W4</accession>
<dbReference type="InterPro" id="IPR036637">
    <property type="entry name" value="Phosphohistidine_dom_sf"/>
</dbReference>
<dbReference type="InterPro" id="IPR026565">
    <property type="entry name" value="PPDK_reg"/>
</dbReference>
<evidence type="ECO:0000313" key="15">
    <source>
        <dbReference type="Proteomes" id="UP001225644"/>
    </source>
</evidence>
<organism evidence="14 15">
    <name type="scientific">Desulfofundulus luciae</name>
    <dbReference type="NCBI Taxonomy" id="74702"/>
    <lineage>
        <taxon>Bacteria</taxon>
        <taxon>Bacillati</taxon>
        <taxon>Bacillota</taxon>
        <taxon>Clostridia</taxon>
        <taxon>Eubacteriales</taxon>
        <taxon>Peptococcaceae</taxon>
        <taxon>Desulfofundulus</taxon>
    </lineage>
</organism>
<dbReference type="Gene3D" id="3.30.470.20">
    <property type="entry name" value="ATP-grasp fold, B domain"/>
    <property type="match status" value="1"/>
</dbReference>
<dbReference type="InterPro" id="IPR000121">
    <property type="entry name" value="PEP_util_C"/>
</dbReference>
<dbReference type="PANTHER" id="PTHR22931:SF9">
    <property type="entry name" value="PYRUVATE, PHOSPHATE DIKINASE 1, CHLOROPLASTIC"/>
    <property type="match status" value="1"/>
</dbReference>
<dbReference type="Pfam" id="PF02896">
    <property type="entry name" value="PEP-utilizers_C"/>
    <property type="match status" value="1"/>
</dbReference>
<evidence type="ECO:0000256" key="1">
    <source>
        <dbReference type="ARBA" id="ARBA00001946"/>
    </source>
</evidence>
<keyword evidence="3 10" id="KW-0723">Serine/threonine-protein kinase</keyword>
<comment type="catalytic activity">
    <reaction evidence="10">
        <text>N(tele)-phospho-L-histidyl/O-phospho-L-threonyl-[pyruvate, phosphate dikinase] + phosphate + H(+) = N(tele)-phospho-L-histidyl/L-threonyl-[pyruvate, phosphate dikinase] + diphosphate</text>
        <dbReference type="Rhea" id="RHEA:43696"/>
        <dbReference type="Rhea" id="RHEA-COMP:10650"/>
        <dbReference type="Rhea" id="RHEA-COMP:10651"/>
        <dbReference type="ChEBI" id="CHEBI:15378"/>
        <dbReference type="ChEBI" id="CHEBI:30013"/>
        <dbReference type="ChEBI" id="CHEBI:33019"/>
        <dbReference type="ChEBI" id="CHEBI:43474"/>
        <dbReference type="ChEBI" id="CHEBI:61977"/>
        <dbReference type="ChEBI" id="CHEBI:83586"/>
        <dbReference type="EC" id="2.7.4.27"/>
    </reaction>
</comment>
<dbReference type="EMBL" id="JAUSUX010000012">
    <property type="protein sequence ID" value="MDQ0286706.1"/>
    <property type="molecule type" value="Genomic_DNA"/>
</dbReference>
<dbReference type="Gene3D" id="1.20.80.30">
    <property type="match status" value="1"/>
</dbReference>
<dbReference type="Proteomes" id="UP001225644">
    <property type="component" value="Unassembled WGS sequence"/>
</dbReference>
<dbReference type="SUPFAM" id="SSF56059">
    <property type="entry name" value="Glutathione synthetase ATP-binding domain-like"/>
    <property type="match status" value="1"/>
</dbReference>
<keyword evidence="9" id="KW-0460">Magnesium</keyword>
<feature type="domain" description="Pyruvate phosphate dikinase AMP/ATP-binding" evidence="12">
    <location>
        <begin position="321"/>
        <end position="557"/>
    </location>
</feature>
<comment type="function">
    <text evidence="10">Bifunctional serine/threonine kinase and phosphorylase involved in the regulation of the pyruvate, phosphate dikinase (PPDK) by catalyzing its phosphorylation/dephosphorylation.</text>
</comment>
<dbReference type="NCBIfam" id="NF004531">
    <property type="entry name" value="PRK05878.1"/>
    <property type="match status" value="1"/>
</dbReference>
<keyword evidence="5" id="KW-0479">Metal-binding</keyword>
<dbReference type="InterPro" id="IPR018274">
    <property type="entry name" value="PEP_util_AS"/>
</dbReference>
<dbReference type="NCBIfam" id="TIGR01828">
    <property type="entry name" value="pyru_phos_dikin"/>
    <property type="match status" value="1"/>
</dbReference>
<evidence type="ECO:0000313" key="14">
    <source>
        <dbReference type="EMBL" id="MDQ0286706.1"/>
    </source>
</evidence>
<comment type="similarity">
    <text evidence="2">Belongs to the PEP-utilizing enzyme family.</text>
</comment>
<dbReference type="InterPro" id="IPR008279">
    <property type="entry name" value="PEP-util_enz_mobile_dom"/>
</dbReference>
<evidence type="ECO:0000256" key="4">
    <source>
        <dbReference type="ARBA" id="ARBA00022679"/>
    </source>
</evidence>
<dbReference type="Gene3D" id="3.30.1490.20">
    <property type="entry name" value="ATP-grasp fold, A domain"/>
    <property type="match status" value="1"/>
</dbReference>
<feature type="domain" description="PEP-utilising enzyme C-terminal" evidence="13">
    <location>
        <begin position="784"/>
        <end position="1140"/>
    </location>
</feature>
<reference evidence="14 15" key="1">
    <citation type="submission" date="2023-07" db="EMBL/GenBank/DDBJ databases">
        <title>Genomic Encyclopedia of Type Strains, Phase IV (KMG-IV): sequencing the most valuable type-strain genomes for metagenomic binning, comparative biology and taxonomic classification.</title>
        <authorList>
            <person name="Goeker M."/>
        </authorList>
    </citation>
    <scope>NUCLEOTIDE SEQUENCE [LARGE SCALE GENOMIC DNA]</scope>
    <source>
        <strain evidence="14 15">DSM 12396</strain>
    </source>
</reference>
<dbReference type="EC" id="2.7.11.32" evidence="10"/>
<dbReference type="SUPFAM" id="SSF51621">
    <property type="entry name" value="Phosphoenolpyruvate/pyruvate domain"/>
    <property type="match status" value="1"/>
</dbReference>
<feature type="domain" description="Pyruvate phosphate dikinase AMP/ATP-binding" evidence="12">
    <location>
        <begin position="568"/>
        <end position="621"/>
    </location>
</feature>
<dbReference type="PROSITE" id="PS00370">
    <property type="entry name" value="PEP_ENZYMES_PHOS_SITE"/>
    <property type="match status" value="1"/>
</dbReference>
<evidence type="ECO:0000259" key="13">
    <source>
        <dbReference type="Pfam" id="PF02896"/>
    </source>
</evidence>
<keyword evidence="8" id="KW-0067">ATP-binding</keyword>
<evidence type="ECO:0000256" key="2">
    <source>
        <dbReference type="ARBA" id="ARBA00007837"/>
    </source>
</evidence>
<evidence type="ECO:0000259" key="12">
    <source>
        <dbReference type="Pfam" id="PF01326"/>
    </source>
</evidence>
<protein>
    <recommendedName>
        <fullName evidence="10">Putative pyruvate, phosphate dikinase regulatory protein</fullName>
        <shortName evidence="10">PPDK regulatory protein</shortName>
        <ecNumber evidence="10">2.7.11.32</ecNumber>
        <ecNumber evidence="10">2.7.4.27</ecNumber>
    </recommendedName>
</protein>
<evidence type="ECO:0000256" key="5">
    <source>
        <dbReference type="ARBA" id="ARBA00022723"/>
    </source>
</evidence>
<dbReference type="InterPro" id="IPR002192">
    <property type="entry name" value="PPDK_AMP/ATP-bd"/>
</dbReference>
<evidence type="ECO:0000259" key="11">
    <source>
        <dbReference type="Pfam" id="PF00391"/>
    </source>
</evidence>
<comment type="similarity">
    <text evidence="10">Belongs to the pyruvate, phosphate/water dikinase regulatory protein family. PDRP subfamily.</text>
</comment>
<keyword evidence="7 10" id="KW-0418">Kinase</keyword>
<comment type="caution">
    <text evidence="14">The sequence shown here is derived from an EMBL/GenBank/DDBJ whole genome shotgun (WGS) entry which is preliminary data.</text>
</comment>
<dbReference type="GO" id="GO:0050242">
    <property type="term" value="F:pyruvate, phosphate dikinase activity"/>
    <property type="evidence" value="ECO:0007669"/>
    <property type="project" value="UniProtKB-EC"/>
</dbReference>
<dbReference type="PANTHER" id="PTHR22931">
    <property type="entry name" value="PHOSPHOENOLPYRUVATE DIKINASE-RELATED"/>
    <property type="match status" value="1"/>
</dbReference>
<comment type="cofactor">
    <cofactor evidence="1">
        <name>Mg(2+)</name>
        <dbReference type="ChEBI" id="CHEBI:18420"/>
    </cofactor>
</comment>
<evidence type="ECO:0000256" key="10">
    <source>
        <dbReference type="HAMAP-Rule" id="MF_00921"/>
    </source>
</evidence>
<dbReference type="Gene3D" id="1.10.189.10">
    <property type="entry name" value="Pyruvate Phosphate Dikinase, domain 2"/>
    <property type="match status" value="1"/>
</dbReference>
<dbReference type="Pfam" id="PF01326">
    <property type="entry name" value="PPDK_N"/>
    <property type="match status" value="3"/>
</dbReference>
<dbReference type="InterPro" id="IPR023151">
    <property type="entry name" value="PEP_util_CS"/>
</dbReference>
<dbReference type="Gene3D" id="3.20.20.60">
    <property type="entry name" value="Phosphoenolpyruvate-binding domains"/>
    <property type="match status" value="1"/>
</dbReference>
<sequence length="1145" mass="127299">MIYIISDSIGETGELVARAAASQFNSGVGDIHRVPFVHDMEEIVEIVQEASTRPSVIAYTLVVPELREALEREARKYNIPTVDILTPMLDALTRVGGQRPKLEPGLVRRIDEDYFRKVEAVEFAVKYDDGKDPRGILRADVVVIGVSRTSKTPLCMYLAHKAIKAANVPLVPEVAPPEEIFKLPSHRVIGLTIQPQQLNEIRRERLKALGLASKANYASMERILQELEYAEEVMRRVKCSVIDVTNKAVEETASRVLEIYYRGKGMSSKKYVYLFEEGRADMKNLLGGKGANLAEMTNIGLPVPPGLIITTEACKEFYVNDRRFPPGLEEQVREKMRVLEEKTGKRFGDPANPLLVSVRSGAPVSMPGMMDTVLNLGLNDETVEGLSRAANRRFAFDCYRRFLNMFGDVVLGIEHAKFERILERYKERRRVTLDQELPAGDLEQVVAEYRALIERETGRSFPQDPMEQLFMAIYAVFNSWNNDRAIVYRKINKIPDDLGTAVNIQVMVFGNLGDDCGTGVAFTRDPATGARELYGEYLINAQGEDVVAGIRTPRTISDLKEEMPDVYQQFASICERLEKHYRNMQDIEFTIERGKLYILQTRTGKRTAQAAVKIAVDMVHEGLISKEEAVMRVEPAQLDQLLHRRIDPRASVKAIAKGLPASPGAASGKVVFDADEAEMLGNQGEKIILVRTETTPDDIHGIVAAQGVLTSRGGMTSHAAVVARGMGKPCVCGCEAIRIDYEAGEFRVNDLVVKKGDVISIDGSTGQVMLGEVPLIDPELSPEFLELLQWADEIRTLGVRANADTPEDAAKARAFGAEGIGLTRTEHMFMAPDRLPIVQEMILATTTQERQAALNKLLPMQQGDFYGILKAMEGLPVTIRLLDPPLHEFLPNAEELAVEITRLRLTGGDEEELRKKEELLKKVRVLAEFNPMLGHRGCRLGITFPEVYAMQARAIFQATAQLVKEGVKVFPEVEIPLVGEVRELALLRRLVDEVAEQVMKETGVEFEYSVGTMIEIPRAALLADEIAREADFFSFGTNDLTQTTFGFSRDDAEGKFLHEYVEKKILPENPFIVLDQAGVGKLMKMCVALGRQTKPDLVIGICGEHGGEPSSIEFCHRIGLNYVSCSPFRVPIARLAAAQARVKNG</sequence>
<evidence type="ECO:0000256" key="6">
    <source>
        <dbReference type="ARBA" id="ARBA00022741"/>
    </source>
</evidence>
<evidence type="ECO:0000256" key="3">
    <source>
        <dbReference type="ARBA" id="ARBA00022527"/>
    </source>
</evidence>
<evidence type="ECO:0000256" key="9">
    <source>
        <dbReference type="ARBA" id="ARBA00022842"/>
    </source>
</evidence>
<dbReference type="InterPro" id="IPR015813">
    <property type="entry name" value="Pyrv/PenolPyrv_kinase-like_dom"/>
</dbReference>
<keyword evidence="6 10" id="KW-0547">Nucleotide-binding</keyword>